<accession>A0ABQ5CUT2</accession>
<reference evidence="1" key="1">
    <citation type="journal article" date="2022" name="Int. J. Mol. Sci.">
        <title>Draft Genome of Tanacetum Coccineum: Genomic Comparison of Closely Related Tanacetum-Family Plants.</title>
        <authorList>
            <person name="Yamashiro T."/>
            <person name="Shiraishi A."/>
            <person name="Nakayama K."/>
            <person name="Satake H."/>
        </authorList>
    </citation>
    <scope>NUCLEOTIDE SEQUENCE</scope>
</reference>
<dbReference type="EMBL" id="BQNB010014577">
    <property type="protein sequence ID" value="GJT29867.1"/>
    <property type="molecule type" value="Genomic_DNA"/>
</dbReference>
<keyword evidence="2" id="KW-1185">Reference proteome</keyword>
<gene>
    <name evidence="1" type="ORF">Tco_0910142</name>
</gene>
<evidence type="ECO:0000313" key="1">
    <source>
        <dbReference type="EMBL" id="GJT29867.1"/>
    </source>
</evidence>
<sequence>MEDEQMDAPVMDMEEDLAALFGDDDFKDDASDGFDEEEYGRGLSTAATKGPSFPHSVSGLTVPPSVIEDLKVAAGVTIREIGQRVFAIEGQADVQQRDTQIQQLQTTVTEMGSRESTLMRCILGLEKRIAALERRPLGPQWVEAEMVSHEVEREKWRNEVEMYEIEKILSYIECMCLCLSSDVVKMTSFTRPGMSSGSIVVKYN</sequence>
<organism evidence="1 2">
    <name type="scientific">Tanacetum coccineum</name>
    <dbReference type="NCBI Taxonomy" id="301880"/>
    <lineage>
        <taxon>Eukaryota</taxon>
        <taxon>Viridiplantae</taxon>
        <taxon>Streptophyta</taxon>
        <taxon>Embryophyta</taxon>
        <taxon>Tracheophyta</taxon>
        <taxon>Spermatophyta</taxon>
        <taxon>Magnoliopsida</taxon>
        <taxon>eudicotyledons</taxon>
        <taxon>Gunneridae</taxon>
        <taxon>Pentapetalae</taxon>
        <taxon>asterids</taxon>
        <taxon>campanulids</taxon>
        <taxon>Asterales</taxon>
        <taxon>Asteraceae</taxon>
        <taxon>Asteroideae</taxon>
        <taxon>Anthemideae</taxon>
        <taxon>Anthemidinae</taxon>
        <taxon>Tanacetum</taxon>
    </lineage>
</organism>
<evidence type="ECO:0000313" key="2">
    <source>
        <dbReference type="Proteomes" id="UP001151760"/>
    </source>
</evidence>
<proteinExistence type="predicted"/>
<reference evidence="1" key="2">
    <citation type="submission" date="2022-01" db="EMBL/GenBank/DDBJ databases">
        <authorList>
            <person name="Yamashiro T."/>
            <person name="Shiraishi A."/>
            <person name="Satake H."/>
            <person name="Nakayama K."/>
        </authorList>
    </citation>
    <scope>NUCLEOTIDE SEQUENCE</scope>
</reference>
<comment type="caution">
    <text evidence="1">The sequence shown here is derived from an EMBL/GenBank/DDBJ whole genome shotgun (WGS) entry which is preliminary data.</text>
</comment>
<protein>
    <submittedName>
        <fullName evidence="1">Uncharacterized protein</fullName>
    </submittedName>
</protein>
<name>A0ABQ5CUT2_9ASTR</name>
<dbReference type="Proteomes" id="UP001151760">
    <property type="component" value="Unassembled WGS sequence"/>
</dbReference>